<keyword evidence="4" id="KW-0804">Transcription</keyword>
<dbReference type="Pfam" id="PF04542">
    <property type="entry name" value="Sigma70_r2"/>
    <property type="match status" value="1"/>
</dbReference>
<dbReference type="Gene3D" id="1.10.1740.10">
    <property type="match status" value="1"/>
</dbReference>
<evidence type="ECO:0000313" key="8">
    <source>
        <dbReference type="EMBL" id="ACB52934.1"/>
    </source>
</evidence>
<feature type="domain" description="RNA polymerase sigma-70 region 3" evidence="5">
    <location>
        <begin position="136"/>
        <end position="212"/>
    </location>
</feature>
<dbReference type="InterPro" id="IPR013249">
    <property type="entry name" value="RNA_pol_sigma70_r4_t2"/>
</dbReference>
<dbReference type="EMBL" id="CP000806">
    <property type="protein sequence ID" value="ACB52934.1"/>
    <property type="molecule type" value="Genomic_DNA"/>
</dbReference>
<dbReference type="PANTHER" id="PTHR30385:SF4">
    <property type="entry name" value="RNA POLYMERASE SIGMA-E FACTOR"/>
    <property type="match status" value="1"/>
</dbReference>
<dbReference type="STRING" id="43989.cce_3586"/>
<dbReference type="Pfam" id="PF08281">
    <property type="entry name" value="Sigma70_r4_2"/>
    <property type="match status" value="1"/>
</dbReference>
<dbReference type="InterPro" id="IPR013325">
    <property type="entry name" value="RNA_pol_sigma_r2"/>
</dbReference>
<evidence type="ECO:0000256" key="3">
    <source>
        <dbReference type="ARBA" id="ARBA00023125"/>
    </source>
</evidence>
<accession>B1X0P5</accession>
<dbReference type="InterPro" id="IPR014284">
    <property type="entry name" value="RNA_pol_sigma-70_dom"/>
</dbReference>
<dbReference type="NCBIfam" id="NF005644">
    <property type="entry name" value="PRK07408.1"/>
    <property type="match status" value="1"/>
</dbReference>
<dbReference type="GO" id="GO:0016987">
    <property type="term" value="F:sigma factor activity"/>
    <property type="evidence" value="ECO:0007669"/>
    <property type="project" value="UniProtKB-KW"/>
</dbReference>
<organism evidence="8 9">
    <name type="scientific">Crocosphaera subtropica (strain ATCC 51142 / BH68)</name>
    <name type="common">Cyanothece sp. (strain ATCC 51142)</name>
    <dbReference type="NCBI Taxonomy" id="43989"/>
    <lineage>
        <taxon>Bacteria</taxon>
        <taxon>Bacillati</taxon>
        <taxon>Cyanobacteriota</taxon>
        <taxon>Cyanophyceae</taxon>
        <taxon>Oscillatoriophycideae</taxon>
        <taxon>Chroococcales</taxon>
        <taxon>Aphanothecaceae</taxon>
        <taxon>Crocosphaera</taxon>
        <taxon>Crocosphaera subtropica</taxon>
    </lineage>
</organism>
<dbReference type="eggNOG" id="COG1191">
    <property type="taxonomic scope" value="Bacteria"/>
</dbReference>
<dbReference type="NCBIfam" id="TIGR02937">
    <property type="entry name" value="sigma70-ECF"/>
    <property type="match status" value="1"/>
</dbReference>
<reference evidence="8 9" key="1">
    <citation type="journal article" date="2008" name="Proc. Natl. Acad. Sci. U.S.A.">
        <title>The genome of Cyanothece 51142, a unicellular diazotrophic cyanobacterium important in the marine nitrogen cycle.</title>
        <authorList>
            <person name="Welsh E.A."/>
            <person name="Liberton M."/>
            <person name="Stoeckel J."/>
            <person name="Loh T."/>
            <person name="Elvitigala T."/>
            <person name="Wang C."/>
            <person name="Wollam A."/>
            <person name="Fulton R.S."/>
            <person name="Clifton S.W."/>
            <person name="Jacobs J.M."/>
            <person name="Aurora R."/>
            <person name="Ghosh B.K."/>
            <person name="Sherman L.A."/>
            <person name="Smith R.D."/>
            <person name="Wilson R.K."/>
            <person name="Pakrasi H.B."/>
        </authorList>
    </citation>
    <scope>NUCLEOTIDE SEQUENCE [LARGE SCALE GENOMIC DNA]</scope>
    <source>
        <strain evidence="9">ATCC 51142 / BH68</strain>
    </source>
</reference>
<proteinExistence type="predicted"/>
<dbReference type="GO" id="GO:0006352">
    <property type="term" value="P:DNA-templated transcription initiation"/>
    <property type="evidence" value="ECO:0007669"/>
    <property type="project" value="InterPro"/>
</dbReference>
<dbReference type="SUPFAM" id="SSF88946">
    <property type="entry name" value="Sigma2 domain of RNA polymerase sigma factors"/>
    <property type="match status" value="1"/>
</dbReference>
<dbReference type="Proteomes" id="UP000001203">
    <property type="component" value="Chromosome circular"/>
</dbReference>
<feature type="domain" description="RNA polymerase sigma-70 region 2" evidence="6">
    <location>
        <begin position="56"/>
        <end position="125"/>
    </location>
</feature>
<evidence type="ECO:0000256" key="4">
    <source>
        <dbReference type="ARBA" id="ARBA00023163"/>
    </source>
</evidence>
<dbReference type="GO" id="GO:0003677">
    <property type="term" value="F:DNA binding"/>
    <property type="evidence" value="ECO:0007669"/>
    <property type="project" value="UniProtKB-KW"/>
</dbReference>
<evidence type="ECO:0000256" key="1">
    <source>
        <dbReference type="ARBA" id="ARBA00023015"/>
    </source>
</evidence>
<dbReference type="AlphaFoldDB" id="B1X0P5"/>
<evidence type="ECO:0000259" key="6">
    <source>
        <dbReference type="Pfam" id="PF04542"/>
    </source>
</evidence>
<evidence type="ECO:0000259" key="5">
    <source>
        <dbReference type="Pfam" id="PF04539"/>
    </source>
</evidence>
<name>B1X0P5_CROS5</name>
<protein>
    <submittedName>
        <fullName evidence="8">Group 3 sigma-70 RNA polymerase sigma factor J</fullName>
    </submittedName>
</protein>
<dbReference type="InterPro" id="IPR007627">
    <property type="entry name" value="RNA_pol_sigma70_r2"/>
</dbReference>
<evidence type="ECO:0000259" key="7">
    <source>
        <dbReference type="Pfam" id="PF08281"/>
    </source>
</evidence>
<dbReference type="PANTHER" id="PTHR30385">
    <property type="entry name" value="SIGMA FACTOR F FLAGELLAR"/>
    <property type="match status" value="1"/>
</dbReference>
<dbReference type="KEGG" id="cyt:cce_3586"/>
<dbReference type="SUPFAM" id="SSF88659">
    <property type="entry name" value="Sigma3 and sigma4 domains of RNA polymerase sigma factors"/>
    <property type="match status" value="2"/>
</dbReference>
<evidence type="ECO:0000256" key="2">
    <source>
        <dbReference type="ARBA" id="ARBA00023082"/>
    </source>
</evidence>
<feature type="domain" description="RNA polymerase sigma factor 70 region 4 type 2" evidence="7">
    <location>
        <begin position="221"/>
        <end position="273"/>
    </location>
</feature>
<keyword evidence="3" id="KW-0238">DNA-binding</keyword>
<dbReference type="InterPro" id="IPR013324">
    <property type="entry name" value="RNA_pol_sigma_r3/r4-like"/>
</dbReference>
<evidence type="ECO:0000313" key="9">
    <source>
        <dbReference type="Proteomes" id="UP000001203"/>
    </source>
</evidence>
<keyword evidence="1" id="KW-0805">Transcription regulation</keyword>
<dbReference type="InterPro" id="IPR007624">
    <property type="entry name" value="RNA_pol_sigma70_r3"/>
</dbReference>
<dbReference type="HOGENOM" id="CLU_014793_8_5_3"/>
<dbReference type="Pfam" id="PF04539">
    <property type="entry name" value="Sigma70_r3"/>
    <property type="match status" value="1"/>
</dbReference>
<keyword evidence="9" id="KW-1185">Reference proteome</keyword>
<sequence>MQSALTSFLIILPFKNHFGCKTMTHYNQSTKKKYIDSMELLSAYARNPSLELRNQLVERNLGLVRQVAHRISRQCSEPYEDLEQIGYLGLIRAIERFDPQQGCAFSSFAIPYIRGEMLHYLRDKGSVMRIPRRWQELYNKAKKIRKQLTVSLKRPPSDWEIADALGVPLEEWNECQLALQNRLLVSLDATISHNVDCSISFGDTLPDQEYQAKQKLEEDRLQLQRALGQLEEKTKAAIECVFLHELPRKEAAKQIGISPMTVTRHLKKGIQQLGSLLEPQVA</sequence>
<dbReference type="InterPro" id="IPR036388">
    <property type="entry name" value="WH-like_DNA-bd_sf"/>
</dbReference>
<keyword evidence="2" id="KW-0731">Sigma factor</keyword>
<gene>
    <name evidence="8" type="primary">sigJ</name>
    <name evidence="8" type="ordered locus">cce_3586</name>
</gene>
<dbReference type="Gene3D" id="1.10.10.10">
    <property type="entry name" value="Winged helix-like DNA-binding domain superfamily/Winged helix DNA-binding domain"/>
    <property type="match status" value="2"/>
</dbReference>